<gene>
    <name evidence="2" type="ORF">DVW87_10060</name>
</gene>
<organism evidence="2 3">
    <name type="scientific">Sphingomonas aracearum</name>
    <dbReference type="NCBI Taxonomy" id="2283317"/>
    <lineage>
        <taxon>Bacteria</taxon>
        <taxon>Pseudomonadati</taxon>
        <taxon>Pseudomonadota</taxon>
        <taxon>Alphaproteobacteria</taxon>
        <taxon>Sphingomonadales</taxon>
        <taxon>Sphingomonadaceae</taxon>
        <taxon>Sphingomonas</taxon>
    </lineage>
</organism>
<name>A0A369VT60_9SPHN</name>
<feature type="region of interest" description="Disordered" evidence="1">
    <location>
        <begin position="25"/>
        <end position="66"/>
    </location>
</feature>
<feature type="compositionally biased region" description="Basic and acidic residues" evidence="1">
    <location>
        <begin position="49"/>
        <end position="58"/>
    </location>
</feature>
<dbReference type="EMBL" id="QQNB01000002">
    <property type="protein sequence ID" value="RDE05568.1"/>
    <property type="molecule type" value="Genomic_DNA"/>
</dbReference>
<sequence>MEDGMTREKITDGANERAVDENIAGTAAGIPDDALLPGQDLPEQPSDEEVARTAKKLDAPVPEAEG</sequence>
<accession>A0A369VT60</accession>
<comment type="caution">
    <text evidence="2">The sequence shown here is derived from an EMBL/GenBank/DDBJ whole genome shotgun (WGS) entry which is preliminary data.</text>
</comment>
<proteinExistence type="predicted"/>
<evidence type="ECO:0000313" key="2">
    <source>
        <dbReference type="EMBL" id="RDE05568.1"/>
    </source>
</evidence>
<reference evidence="2 3" key="1">
    <citation type="submission" date="2018-07" db="EMBL/GenBank/DDBJ databases">
        <title>a novel species of Sphingomonas isolated from the rhizosphere soil of Araceae plant.</title>
        <authorList>
            <person name="Zhiyong W."/>
            <person name="Qinglan Z."/>
            <person name="Zhiwei F."/>
            <person name="Ding X."/>
            <person name="Gejiao W."/>
            <person name="Shixue Z."/>
        </authorList>
    </citation>
    <scope>NUCLEOTIDE SEQUENCE [LARGE SCALE GENOMIC DNA]</scope>
    <source>
        <strain evidence="2 3">WZY 27</strain>
    </source>
</reference>
<evidence type="ECO:0000313" key="3">
    <source>
        <dbReference type="Proteomes" id="UP000253918"/>
    </source>
</evidence>
<feature type="region of interest" description="Disordered" evidence="1">
    <location>
        <begin position="1"/>
        <end position="20"/>
    </location>
</feature>
<keyword evidence="3" id="KW-1185">Reference proteome</keyword>
<dbReference type="AlphaFoldDB" id="A0A369VT60"/>
<protein>
    <submittedName>
        <fullName evidence="2">Uncharacterized protein</fullName>
    </submittedName>
</protein>
<evidence type="ECO:0000256" key="1">
    <source>
        <dbReference type="SAM" id="MobiDB-lite"/>
    </source>
</evidence>
<dbReference type="Proteomes" id="UP000253918">
    <property type="component" value="Unassembled WGS sequence"/>
</dbReference>